<dbReference type="AlphaFoldDB" id="A0A858BYE1"/>
<protein>
    <submittedName>
        <fullName evidence="2">DUF4418 family protein</fullName>
    </submittedName>
</protein>
<name>A0A858BYE1_9FIRM</name>
<sequence length="150" mass="15906">MKNRLLSGIVVAVLGLLTALVPVCIFQTCSKTIETAAGGMVPMKCFWSGQAEIGIGLLVLCGGLLLVVVKAPLIRLGISMMTALTGIIGILIPTVLIGGCEMATMACQMTTFPALIVIQILILVTCSANIIYLWRRSSKNTGENKWTTSH</sequence>
<evidence type="ECO:0000313" key="3">
    <source>
        <dbReference type="Proteomes" id="UP000466848"/>
    </source>
</evidence>
<evidence type="ECO:0000256" key="1">
    <source>
        <dbReference type="SAM" id="Phobius"/>
    </source>
</evidence>
<evidence type="ECO:0000313" key="2">
    <source>
        <dbReference type="EMBL" id="QIB69910.1"/>
    </source>
</evidence>
<proteinExistence type="predicted"/>
<feature type="transmembrane region" description="Helical" evidence="1">
    <location>
        <begin position="50"/>
        <end position="69"/>
    </location>
</feature>
<keyword evidence="1" id="KW-0812">Transmembrane</keyword>
<organism evidence="2 3">
    <name type="scientific">Aminipila butyrica</name>
    <dbReference type="NCBI Taxonomy" id="433296"/>
    <lineage>
        <taxon>Bacteria</taxon>
        <taxon>Bacillati</taxon>
        <taxon>Bacillota</taxon>
        <taxon>Clostridia</taxon>
        <taxon>Peptostreptococcales</taxon>
        <taxon>Anaerovoracaceae</taxon>
        <taxon>Aminipila</taxon>
    </lineage>
</organism>
<reference evidence="2 3" key="1">
    <citation type="submission" date="2020-02" db="EMBL/GenBank/DDBJ databases">
        <authorList>
            <person name="Kim Y.B."/>
            <person name="Roh S.W."/>
        </authorList>
    </citation>
    <scope>NUCLEOTIDE SEQUENCE [LARGE SCALE GENOMIC DNA]</scope>
    <source>
        <strain evidence="2 3">DSM 103574</strain>
    </source>
</reference>
<dbReference type="InterPro" id="IPR025531">
    <property type="entry name" value="DUF4418"/>
</dbReference>
<keyword evidence="1" id="KW-0472">Membrane</keyword>
<feature type="transmembrane region" description="Helical" evidence="1">
    <location>
        <begin position="76"/>
        <end position="99"/>
    </location>
</feature>
<dbReference type="EMBL" id="CP048649">
    <property type="protein sequence ID" value="QIB69910.1"/>
    <property type="molecule type" value="Genomic_DNA"/>
</dbReference>
<feature type="transmembrane region" description="Helical" evidence="1">
    <location>
        <begin position="111"/>
        <end position="134"/>
    </location>
</feature>
<keyword evidence="3" id="KW-1185">Reference proteome</keyword>
<accession>A0A858BYE1</accession>
<dbReference type="Proteomes" id="UP000466848">
    <property type="component" value="Chromosome"/>
</dbReference>
<dbReference type="KEGG" id="abut:Ami103574_11510"/>
<keyword evidence="1" id="KW-1133">Transmembrane helix</keyword>
<gene>
    <name evidence="2" type="ORF">Ami103574_11510</name>
</gene>
<dbReference type="Pfam" id="PF14387">
    <property type="entry name" value="DUF4418"/>
    <property type="match status" value="1"/>
</dbReference>
<dbReference type="RefSeq" id="WP_163067150.1">
    <property type="nucleotide sequence ID" value="NZ_CP048649.1"/>
</dbReference>